<evidence type="ECO:0000256" key="4">
    <source>
        <dbReference type="ARBA" id="ARBA00022764"/>
    </source>
</evidence>
<organism evidence="11">
    <name type="scientific">uncultured Gemmatimonadota bacterium</name>
    <dbReference type="NCBI Taxonomy" id="203437"/>
    <lineage>
        <taxon>Bacteria</taxon>
        <taxon>Pseudomonadati</taxon>
        <taxon>Gemmatimonadota</taxon>
        <taxon>environmental samples</taxon>
    </lineage>
</organism>
<dbReference type="AlphaFoldDB" id="A0A6J4KFS4"/>
<keyword evidence="3 7" id="KW-0479">Metal-binding</keyword>
<evidence type="ECO:0000259" key="10">
    <source>
        <dbReference type="Pfam" id="PF00127"/>
    </source>
</evidence>
<dbReference type="PANTHER" id="PTHR36507">
    <property type="entry name" value="BLL1555 PROTEIN"/>
    <property type="match status" value="1"/>
</dbReference>
<evidence type="ECO:0000256" key="2">
    <source>
        <dbReference type="ARBA" id="ARBA00022448"/>
    </source>
</evidence>
<dbReference type="GO" id="GO:0005507">
    <property type="term" value="F:copper ion binding"/>
    <property type="evidence" value="ECO:0007669"/>
    <property type="project" value="InterPro"/>
</dbReference>
<keyword evidence="5" id="KW-0249">Electron transport</keyword>
<dbReference type="GO" id="GO:0042597">
    <property type="term" value="C:periplasmic space"/>
    <property type="evidence" value="ECO:0007669"/>
    <property type="project" value="UniProtKB-SubCell"/>
</dbReference>
<dbReference type="InterPro" id="IPR008972">
    <property type="entry name" value="Cupredoxin"/>
</dbReference>
<feature type="binding site" evidence="7">
    <location>
        <position position="110"/>
    </location>
    <ligand>
        <name>Cu cation</name>
        <dbReference type="ChEBI" id="CHEBI:23378"/>
    </ligand>
</feature>
<dbReference type="PRINTS" id="PR00155">
    <property type="entry name" value="AMICYANIN"/>
</dbReference>
<dbReference type="GO" id="GO:0009055">
    <property type="term" value="F:electron transfer activity"/>
    <property type="evidence" value="ECO:0007669"/>
    <property type="project" value="InterPro"/>
</dbReference>
<evidence type="ECO:0000256" key="1">
    <source>
        <dbReference type="ARBA" id="ARBA00004418"/>
    </source>
</evidence>
<proteinExistence type="predicted"/>
<evidence type="ECO:0000256" key="7">
    <source>
        <dbReference type="PIRSR" id="PIRSR602386-1"/>
    </source>
</evidence>
<dbReference type="InterPro" id="IPR052721">
    <property type="entry name" value="ET_Amicyanin"/>
</dbReference>
<gene>
    <name evidence="11" type="ORF">AVDCRST_MAG68-724</name>
</gene>
<evidence type="ECO:0000256" key="9">
    <source>
        <dbReference type="SAM" id="SignalP"/>
    </source>
</evidence>
<feature type="region of interest" description="Disordered" evidence="8">
    <location>
        <begin position="23"/>
        <end position="42"/>
    </location>
</feature>
<keyword evidence="9" id="KW-0732">Signal</keyword>
<keyword evidence="2" id="KW-0813">Transport</keyword>
<comment type="subcellular location">
    <subcellularLocation>
        <location evidence="1">Periplasm</location>
    </subcellularLocation>
</comment>
<evidence type="ECO:0000313" key="11">
    <source>
        <dbReference type="EMBL" id="CAA9304627.1"/>
    </source>
</evidence>
<accession>A0A6J4KFS4</accession>
<feature type="chain" id="PRO_5026775170" description="Blue (type 1) copper domain-containing protein" evidence="9">
    <location>
        <begin position="18"/>
        <end position="134"/>
    </location>
</feature>
<sequence>MRNSHGVLAIAAILALAACGGGGDSGTNPDPDPPVVAPAGPTVTAGANSDVFSPSDMSIKVGETVTWTFGPRPHNVVFGATPGAPSSIGVTSNAQVSRTFTAEGTFPYDCTIHPGMRGRVVVGSTAGNTPPPGY</sequence>
<dbReference type="SUPFAM" id="SSF49503">
    <property type="entry name" value="Cupredoxins"/>
    <property type="match status" value="1"/>
</dbReference>
<keyword evidence="4" id="KW-0574">Periplasm</keyword>
<dbReference type="Pfam" id="PF00127">
    <property type="entry name" value="Copper-bind"/>
    <property type="match status" value="1"/>
</dbReference>
<evidence type="ECO:0000256" key="5">
    <source>
        <dbReference type="ARBA" id="ARBA00022982"/>
    </source>
</evidence>
<evidence type="ECO:0000256" key="3">
    <source>
        <dbReference type="ARBA" id="ARBA00022723"/>
    </source>
</evidence>
<comment type="cofactor">
    <cofactor evidence="7">
        <name>Cu cation</name>
        <dbReference type="ChEBI" id="CHEBI:23378"/>
    </cofactor>
    <text evidence="7">Binds 1 copper ion per subunit.</text>
</comment>
<dbReference type="EMBL" id="CADCTW010000042">
    <property type="protein sequence ID" value="CAA9304627.1"/>
    <property type="molecule type" value="Genomic_DNA"/>
</dbReference>
<evidence type="ECO:0000256" key="8">
    <source>
        <dbReference type="SAM" id="MobiDB-lite"/>
    </source>
</evidence>
<feature type="binding site" evidence="7">
    <location>
        <position position="116"/>
    </location>
    <ligand>
        <name>Cu cation</name>
        <dbReference type="ChEBI" id="CHEBI:23378"/>
    </ligand>
</feature>
<keyword evidence="6 7" id="KW-0186">Copper</keyword>
<feature type="binding site" evidence="7">
    <location>
        <position position="113"/>
    </location>
    <ligand>
        <name>Cu cation</name>
        <dbReference type="ChEBI" id="CHEBI:23378"/>
    </ligand>
</feature>
<dbReference type="PANTHER" id="PTHR36507:SF1">
    <property type="entry name" value="BLL1555 PROTEIN"/>
    <property type="match status" value="1"/>
</dbReference>
<reference evidence="11" key="1">
    <citation type="submission" date="2020-02" db="EMBL/GenBank/DDBJ databases">
        <authorList>
            <person name="Meier V. D."/>
        </authorList>
    </citation>
    <scope>NUCLEOTIDE SEQUENCE</scope>
    <source>
        <strain evidence="11">AVDCRST_MAG68</strain>
    </source>
</reference>
<dbReference type="Gene3D" id="2.60.40.420">
    <property type="entry name" value="Cupredoxins - blue copper proteins"/>
    <property type="match status" value="1"/>
</dbReference>
<dbReference type="PROSITE" id="PS51257">
    <property type="entry name" value="PROKAR_LIPOPROTEIN"/>
    <property type="match status" value="1"/>
</dbReference>
<feature type="domain" description="Blue (type 1) copper" evidence="10">
    <location>
        <begin position="45"/>
        <end position="122"/>
    </location>
</feature>
<feature type="signal peptide" evidence="9">
    <location>
        <begin position="1"/>
        <end position="17"/>
    </location>
</feature>
<feature type="binding site" evidence="7">
    <location>
        <position position="74"/>
    </location>
    <ligand>
        <name>Cu cation</name>
        <dbReference type="ChEBI" id="CHEBI:23378"/>
    </ligand>
</feature>
<evidence type="ECO:0000256" key="6">
    <source>
        <dbReference type="ARBA" id="ARBA00023008"/>
    </source>
</evidence>
<name>A0A6J4KFS4_9BACT</name>
<protein>
    <recommendedName>
        <fullName evidence="10">Blue (type 1) copper domain-containing protein</fullName>
    </recommendedName>
</protein>
<dbReference type="InterPro" id="IPR000923">
    <property type="entry name" value="BlueCu_1"/>
</dbReference>
<dbReference type="InterPro" id="IPR002386">
    <property type="entry name" value="Amicyanin/Pseudoazurin"/>
</dbReference>